<gene>
    <name evidence="9 11" type="primary">trpF</name>
    <name evidence="11" type="ORF">TMPK1_22120</name>
</gene>
<dbReference type="EC" id="5.3.1.24" evidence="3 9"/>
<comment type="catalytic activity">
    <reaction evidence="1 9">
        <text>N-(5-phospho-beta-D-ribosyl)anthranilate = 1-(2-carboxyphenylamino)-1-deoxy-D-ribulose 5-phosphate</text>
        <dbReference type="Rhea" id="RHEA:21540"/>
        <dbReference type="ChEBI" id="CHEBI:18277"/>
        <dbReference type="ChEBI" id="CHEBI:58613"/>
        <dbReference type="EC" id="5.3.1.24"/>
    </reaction>
</comment>
<dbReference type="AlphaFoldDB" id="A0A8S8XFT9"/>
<dbReference type="EMBL" id="BOPV01000001">
    <property type="protein sequence ID" value="GIL39975.1"/>
    <property type="molecule type" value="Genomic_DNA"/>
</dbReference>
<dbReference type="InterPro" id="IPR013785">
    <property type="entry name" value="Aldolase_TIM"/>
</dbReference>
<protein>
    <recommendedName>
        <fullName evidence="4 9">N-(5'-phosphoribosyl)anthranilate isomerase</fullName>
        <shortName evidence="9">PRAI</shortName>
        <ecNumber evidence="3 9">5.3.1.24</ecNumber>
    </recommendedName>
</protein>
<dbReference type="NCBIfam" id="NF002295">
    <property type="entry name" value="PRK01222.1-1"/>
    <property type="match status" value="1"/>
</dbReference>
<dbReference type="GO" id="GO:0004640">
    <property type="term" value="F:phosphoribosylanthranilate isomerase activity"/>
    <property type="evidence" value="ECO:0007669"/>
    <property type="project" value="UniProtKB-UniRule"/>
</dbReference>
<dbReference type="Gene3D" id="3.20.20.70">
    <property type="entry name" value="Aldolase class I"/>
    <property type="match status" value="1"/>
</dbReference>
<evidence type="ECO:0000256" key="2">
    <source>
        <dbReference type="ARBA" id="ARBA00004664"/>
    </source>
</evidence>
<dbReference type="GO" id="GO:0000162">
    <property type="term" value="P:L-tryptophan biosynthetic process"/>
    <property type="evidence" value="ECO:0007669"/>
    <property type="project" value="UniProtKB-UniRule"/>
</dbReference>
<proteinExistence type="inferred from homology"/>
<evidence type="ECO:0000256" key="9">
    <source>
        <dbReference type="HAMAP-Rule" id="MF_00135"/>
    </source>
</evidence>
<dbReference type="PANTHER" id="PTHR42894">
    <property type="entry name" value="N-(5'-PHOSPHORIBOSYL)ANTHRANILATE ISOMERASE"/>
    <property type="match status" value="1"/>
</dbReference>
<evidence type="ECO:0000313" key="11">
    <source>
        <dbReference type="EMBL" id="GIL39975.1"/>
    </source>
</evidence>
<comment type="pathway">
    <text evidence="2 9">Amino-acid biosynthesis; L-tryptophan biosynthesis; L-tryptophan from chorismate: step 3/5.</text>
</comment>
<evidence type="ECO:0000256" key="6">
    <source>
        <dbReference type="ARBA" id="ARBA00022822"/>
    </source>
</evidence>
<evidence type="ECO:0000256" key="8">
    <source>
        <dbReference type="ARBA" id="ARBA00023235"/>
    </source>
</evidence>
<evidence type="ECO:0000256" key="4">
    <source>
        <dbReference type="ARBA" id="ARBA00022272"/>
    </source>
</evidence>
<dbReference type="InterPro" id="IPR011060">
    <property type="entry name" value="RibuloseP-bd_barrel"/>
</dbReference>
<dbReference type="CDD" id="cd00405">
    <property type="entry name" value="PRAI"/>
    <property type="match status" value="1"/>
</dbReference>
<keyword evidence="12" id="KW-1185">Reference proteome</keyword>
<feature type="domain" description="N-(5'phosphoribosyl) anthranilate isomerase (PRAI)" evidence="10">
    <location>
        <begin position="4"/>
        <end position="207"/>
    </location>
</feature>
<reference evidence="11" key="1">
    <citation type="submission" date="2021-02" db="EMBL/GenBank/DDBJ databases">
        <title>Genome sequence of Rhodospirillales sp. strain TMPK1 isolated from soil.</title>
        <authorList>
            <person name="Nakai R."/>
            <person name="Kusada H."/>
            <person name="Tamaki H."/>
        </authorList>
    </citation>
    <scope>NUCLEOTIDE SEQUENCE</scope>
    <source>
        <strain evidence="11">TMPK1</strain>
    </source>
</reference>
<dbReference type="PANTHER" id="PTHR42894:SF1">
    <property type="entry name" value="N-(5'-PHOSPHORIBOSYL)ANTHRANILATE ISOMERASE"/>
    <property type="match status" value="1"/>
</dbReference>
<name>A0A8S8XFT9_9PROT</name>
<dbReference type="HAMAP" id="MF_00135">
    <property type="entry name" value="PRAI"/>
    <property type="match status" value="1"/>
</dbReference>
<evidence type="ECO:0000259" key="10">
    <source>
        <dbReference type="Pfam" id="PF00697"/>
    </source>
</evidence>
<dbReference type="InterPro" id="IPR044643">
    <property type="entry name" value="TrpF_fam"/>
</dbReference>
<sequence length="213" mass="22170">MIQAKICGVRTPDAIAAAVAGGARAIGLVFFPASPRAVDPSFAAELARQVPTGVQVIGLFVDPQNDDLERIVGQVPLDMVQLHGSETPERVADVKSRFGLPVMKAIAIGDAADLERARSFELVADRLLFDAKAPAGVSSLPGGNGLAFDWTLLAGQRWSRPWMLAGGLNPDNVAAAVRASGAQAVDVSSGVEDRPGHKSPAKISAFLAALRSL</sequence>
<dbReference type="Proteomes" id="UP000681075">
    <property type="component" value="Unassembled WGS sequence"/>
</dbReference>
<comment type="similarity">
    <text evidence="9">Belongs to the TrpF family.</text>
</comment>
<keyword evidence="7 9" id="KW-0057">Aromatic amino acid biosynthesis</keyword>
<keyword evidence="8 9" id="KW-0413">Isomerase</keyword>
<evidence type="ECO:0000256" key="1">
    <source>
        <dbReference type="ARBA" id="ARBA00001164"/>
    </source>
</evidence>
<dbReference type="Pfam" id="PF00697">
    <property type="entry name" value="PRAI"/>
    <property type="match status" value="1"/>
</dbReference>
<accession>A0A8S8XFT9</accession>
<evidence type="ECO:0000313" key="12">
    <source>
        <dbReference type="Proteomes" id="UP000681075"/>
    </source>
</evidence>
<evidence type="ECO:0000256" key="5">
    <source>
        <dbReference type="ARBA" id="ARBA00022605"/>
    </source>
</evidence>
<dbReference type="InterPro" id="IPR001240">
    <property type="entry name" value="PRAI_dom"/>
</dbReference>
<evidence type="ECO:0000256" key="7">
    <source>
        <dbReference type="ARBA" id="ARBA00023141"/>
    </source>
</evidence>
<comment type="caution">
    <text evidence="11">The sequence shown here is derived from an EMBL/GenBank/DDBJ whole genome shotgun (WGS) entry which is preliminary data.</text>
</comment>
<keyword evidence="5 9" id="KW-0028">Amino-acid biosynthesis</keyword>
<dbReference type="SUPFAM" id="SSF51366">
    <property type="entry name" value="Ribulose-phoshate binding barrel"/>
    <property type="match status" value="1"/>
</dbReference>
<keyword evidence="6 9" id="KW-0822">Tryptophan biosynthesis</keyword>
<evidence type="ECO:0000256" key="3">
    <source>
        <dbReference type="ARBA" id="ARBA00012572"/>
    </source>
</evidence>
<organism evidence="11 12">
    <name type="scientific">Roseiterribacter gracilis</name>
    <dbReference type="NCBI Taxonomy" id="2812848"/>
    <lineage>
        <taxon>Bacteria</taxon>
        <taxon>Pseudomonadati</taxon>
        <taxon>Pseudomonadota</taxon>
        <taxon>Alphaproteobacteria</taxon>
        <taxon>Rhodospirillales</taxon>
        <taxon>Roseiterribacteraceae</taxon>
        <taxon>Roseiterribacter</taxon>
    </lineage>
</organism>